<dbReference type="PANTHER" id="PTHR43725:SF53">
    <property type="entry name" value="UDP-ARABINOSE 4-EPIMERASE 1"/>
    <property type="match status" value="1"/>
</dbReference>
<accession>A0ABW7VZL3</accession>
<feature type="domain" description="NAD-dependent epimerase/dehydratase" evidence="6">
    <location>
        <begin position="3"/>
        <end position="232"/>
    </location>
</feature>
<comment type="similarity">
    <text evidence="2">Belongs to the NAD(P)-dependent epimerase/dehydratase family.</text>
</comment>
<dbReference type="EMBL" id="JBIRYL010000002">
    <property type="protein sequence ID" value="MFI2230928.1"/>
    <property type="molecule type" value="Genomic_DNA"/>
</dbReference>
<reference evidence="7 8" key="1">
    <citation type="submission" date="2024-10" db="EMBL/GenBank/DDBJ databases">
        <title>The Natural Products Discovery Center: Release of the First 8490 Sequenced Strains for Exploring Actinobacteria Biosynthetic Diversity.</title>
        <authorList>
            <person name="Kalkreuter E."/>
            <person name="Kautsar S.A."/>
            <person name="Yang D."/>
            <person name="Bader C.D."/>
            <person name="Teijaro C.N."/>
            <person name="Fluegel L."/>
            <person name="Davis C.M."/>
            <person name="Simpson J.R."/>
            <person name="Lauterbach L."/>
            <person name="Steele A.D."/>
            <person name="Gui C."/>
            <person name="Meng S."/>
            <person name="Li G."/>
            <person name="Viehrig K."/>
            <person name="Ye F."/>
            <person name="Su P."/>
            <person name="Kiefer A.F."/>
            <person name="Nichols A."/>
            <person name="Cepeda A.J."/>
            <person name="Yan W."/>
            <person name="Fan B."/>
            <person name="Jiang Y."/>
            <person name="Adhikari A."/>
            <person name="Zheng C.-J."/>
            <person name="Schuster L."/>
            <person name="Cowan T.M."/>
            <person name="Smanski M.J."/>
            <person name="Chevrette M.G."/>
            <person name="De Carvalho L.P.S."/>
            <person name="Shen B."/>
        </authorList>
    </citation>
    <scope>NUCLEOTIDE SEQUENCE [LARGE SCALE GENOMIC DNA]</scope>
    <source>
        <strain evidence="7 8">NPDC019377</strain>
    </source>
</reference>
<evidence type="ECO:0000259" key="6">
    <source>
        <dbReference type="Pfam" id="PF01370"/>
    </source>
</evidence>
<comment type="caution">
    <text evidence="7">The sequence shown here is derived from an EMBL/GenBank/DDBJ whole genome shotgun (WGS) entry which is preliminary data.</text>
</comment>
<keyword evidence="8" id="KW-1185">Reference proteome</keyword>
<comment type="pathway">
    <text evidence="1">Carbohydrate metabolism; galactose metabolism.</text>
</comment>
<dbReference type="Proteomes" id="UP001611494">
    <property type="component" value="Unassembled WGS sequence"/>
</dbReference>
<evidence type="ECO:0000256" key="4">
    <source>
        <dbReference type="ARBA" id="ARBA00031367"/>
    </source>
</evidence>
<evidence type="ECO:0000256" key="3">
    <source>
        <dbReference type="ARBA" id="ARBA00018569"/>
    </source>
</evidence>
<evidence type="ECO:0000256" key="1">
    <source>
        <dbReference type="ARBA" id="ARBA00004947"/>
    </source>
</evidence>
<dbReference type="RefSeq" id="WP_397062273.1">
    <property type="nucleotide sequence ID" value="NZ_JBIRYL010000002.1"/>
</dbReference>
<dbReference type="InterPro" id="IPR001509">
    <property type="entry name" value="Epimerase_deHydtase"/>
</dbReference>
<dbReference type="InterPro" id="IPR036291">
    <property type="entry name" value="NAD(P)-bd_dom_sf"/>
</dbReference>
<evidence type="ECO:0000256" key="2">
    <source>
        <dbReference type="ARBA" id="ARBA00007637"/>
    </source>
</evidence>
<name>A0ABW7VZL3_9NOCA</name>
<evidence type="ECO:0000313" key="8">
    <source>
        <dbReference type="Proteomes" id="UP001611494"/>
    </source>
</evidence>
<evidence type="ECO:0000313" key="7">
    <source>
        <dbReference type="EMBL" id="MFI2230928.1"/>
    </source>
</evidence>
<proteinExistence type="inferred from homology"/>
<dbReference type="Pfam" id="PF01370">
    <property type="entry name" value="Epimerase"/>
    <property type="match status" value="1"/>
</dbReference>
<protein>
    <recommendedName>
        <fullName evidence="3">UDP-glucose 4-epimerase</fullName>
    </recommendedName>
    <alternativeName>
        <fullName evidence="5">Galactowaldenase</fullName>
    </alternativeName>
    <alternativeName>
        <fullName evidence="4">UDP-galactose 4-epimerase</fullName>
    </alternativeName>
</protein>
<evidence type="ECO:0000256" key="5">
    <source>
        <dbReference type="ARBA" id="ARBA00033067"/>
    </source>
</evidence>
<dbReference type="SUPFAM" id="SSF51735">
    <property type="entry name" value="NAD(P)-binding Rossmann-fold domains"/>
    <property type="match status" value="1"/>
</dbReference>
<gene>
    <name evidence="7" type="ORF">ACH49Z_13870</name>
</gene>
<organism evidence="7 8">
    <name type="scientific">Nocardia testacea</name>
    <dbReference type="NCBI Taxonomy" id="248551"/>
    <lineage>
        <taxon>Bacteria</taxon>
        <taxon>Bacillati</taxon>
        <taxon>Actinomycetota</taxon>
        <taxon>Actinomycetes</taxon>
        <taxon>Mycobacteriales</taxon>
        <taxon>Nocardiaceae</taxon>
        <taxon>Nocardia</taxon>
    </lineage>
</organism>
<dbReference type="Gene3D" id="3.90.25.10">
    <property type="entry name" value="UDP-galactose 4-epimerase, domain 1"/>
    <property type="match status" value="1"/>
</dbReference>
<dbReference type="Gene3D" id="3.40.50.720">
    <property type="entry name" value="NAD(P)-binding Rossmann-like Domain"/>
    <property type="match status" value="1"/>
</dbReference>
<dbReference type="PANTHER" id="PTHR43725">
    <property type="entry name" value="UDP-GLUCOSE 4-EPIMERASE"/>
    <property type="match status" value="1"/>
</dbReference>
<sequence length="302" mass="31452">MRVLVTGANGYVGRAVVAALSAAGHSPVAMVRADGPEISGAAEVRSADLLDPASLHSVVEDVDAVCHLAGVTRARESLAEPLRYFRVNAGGTIALLDAMTRADVRKIVFASTGSIYGTPDRQPMDELLPDAPPHPYASSKLAAELAVEAQSQGAGFAAITVRMLNVAGGADRDPTRLVPRALAAAEGDGSLMVNGDGSAVRDYLHIADAAAAFVACIEHFPARGAAKRYNIGSGHGFSVLDVIAAAERVTGHRIPLEFRSAAIEPAALISDPSKAMAELSWSAKHSGIDEIVRDAWSTMREP</sequence>